<dbReference type="Proteomes" id="UP000831817">
    <property type="component" value="Chromosome"/>
</dbReference>
<keyword evidence="3" id="KW-1185">Reference proteome</keyword>
<dbReference type="InterPro" id="IPR038765">
    <property type="entry name" value="Papain-like_cys_pep_sf"/>
</dbReference>
<name>A0ABM7YDI1_9EURY</name>
<dbReference type="PANTHER" id="PTHR33490:SF3">
    <property type="entry name" value="CONSERVED INTEGRAL MEMBRANE PROTEIN"/>
    <property type="match status" value="1"/>
</dbReference>
<accession>A0ABM7YDI1</accession>
<dbReference type="GeneID" id="71965201"/>
<feature type="domain" description="Transglutaminase-like" evidence="1">
    <location>
        <begin position="266"/>
        <end position="326"/>
    </location>
</feature>
<reference evidence="2 3" key="1">
    <citation type="submission" date="2022-04" db="EMBL/GenBank/DDBJ databases">
        <title>Complete genome of Methanothermobacter tenebrarum strain RMAS.</title>
        <authorList>
            <person name="Nakamura K."/>
            <person name="Oshima K."/>
            <person name="Hattori M."/>
            <person name="Kamagata Y."/>
            <person name="Takamizawa K."/>
        </authorList>
    </citation>
    <scope>NUCLEOTIDE SEQUENCE [LARGE SCALE GENOMIC DNA]</scope>
    <source>
        <strain evidence="2 3">RMAS</strain>
    </source>
</reference>
<proteinExistence type="predicted"/>
<dbReference type="SMART" id="SM00460">
    <property type="entry name" value="TGc"/>
    <property type="match status" value="1"/>
</dbReference>
<sequence>MACLLILNVGACHAQDNITANNTQTDYQSENLYAAAGDAQTPVTTGNVITAAKTVKDYAEKNNAIPSTVQVGSQNVTKEQFTYLMAQAILNINRDGKTTTTISPVTVSQAPNSTGKATGTLKKSNYITLASSVANFIKTNGRLPNYATTVIGKINPESIAYTMSRILAFYNDNKRLPNYVTVKNIQPTNSGSSSTTQGDTSNSGLTQYLVATANCQVNDPSIQALASQLTKGLASTWDKAKAIFNWVRDNIDYNFYYNTRYGAVGTLKYRTANCCDHAHLVVALARAAGLPARYVHGICTFSSGTYGHVWAELYVDGKWYSADATSSRNSLGVINSWNTATATILGTYASLPF</sequence>
<protein>
    <recommendedName>
        <fullName evidence="1">Transglutaminase-like domain-containing protein</fullName>
    </recommendedName>
</protein>
<evidence type="ECO:0000313" key="3">
    <source>
        <dbReference type="Proteomes" id="UP000831817"/>
    </source>
</evidence>
<organism evidence="2 3">
    <name type="scientific">Methanothermobacter tenebrarum</name>
    <dbReference type="NCBI Taxonomy" id="680118"/>
    <lineage>
        <taxon>Archaea</taxon>
        <taxon>Methanobacteriati</taxon>
        <taxon>Methanobacteriota</taxon>
        <taxon>Methanomada group</taxon>
        <taxon>Methanobacteria</taxon>
        <taxon>Methanobacteriales</taxon>
        <taxon>Methanobacteriaceae</taxon>
        <taxon>Methanothermobacter</taxon>
    </lineage>
</organism>
<evidence type="ECO:0000259" key="1">
    <source>
        <dbReference type="SMART" id="SM00460"/>
    </source>
</evidence>
<gene>
    <name evidence="2" type="ORF">MTTB_06820</name>
</gene>
<dbReference type="Pfam" id="PF09373">
    <property type="entry name" value="PMBR"/>
    <property type="match status" value="2"/>
</dbReference>
<dbReference type="EMBL" id="AP025698">
    <property type="protein sequence ID" value="BDH79303.1"/>
    <property type="molecule type" value="Genomic_DNA"/>
</dbReference>
<dbReference type="InterPro" id="IPR002931">
    <property type="entry name" value="Transglutaminase-like"/>
</dbReference>
<evidence type="ECO:0000313" key="2">
    <source>
        <dbReference type="EMBL" id="BDH79303.1"/>
    </source>
</evidence>
<dbReference type="Pfam" id="PF01841">
    <property type="entry name" value="Transglut_core"/>
    <property type="match status" value="1"/>
</dbReference>
<dbReference type="PANTHER" id="PTHR33490">
    <property type="entry name" value="BLR5614 PROTEIN-RELATED"/>
    <property type="match status" value="1"/>
</dbReference>
<dbReference type="RefSeq" id="WP_248565129.1">
    <property type="nucleotide sequence ID" value="NZ_AP025698.1"/>
</dbReference>
<dbReference type="SUPFAM" id="SSF54001">
    <property type="entry name" value="Cysteine proteinases"/>
    <property type="match status" value="1"/>
</dbReference>
<dbReference type="InterPro" id="IPR018975">
    <property type="entry name" value="Pseudomurein-binding_repeat"/>
</dbReference>
<dbReference type="Gene3D" id="3.10.620.30">
    <property type="match status" value="1"/>
</dbReference>